<evidence type="ECO:0000256" key="3">
    <source>
        <dbReference type="ARBA" id="ARBA00011245"/>
    </source>
</evidence>
<comment type="subcellular location">
    <subcellularLocation>
        <location evidence="1">Cytoplasm</location>
    </subcellularLocation>
</comment>
<accession>A0A6P6XM61</accession>
<dbReference type="GO" id="GO:0047992">
    <property type="term" value="F:hydroxylysine kinase activity"/>
    <property type="evidence" value="ECO:0007669"/>
    <property type="project" value="UniProtKB-EC"/>
</dbReference>
<evidence type="ECO:0000313" key="14">
    <source>
        <dbReference type="Proteomes" id="UP000515146"/>
    </source>
</evidence>
<keyword evidence="12" id="KW-0812">Transmembrane</keyword>
<dbReference type="PROSITE" id="PS51864">
    <property type="entry name" value="ASTACIN"/>
    <property type="match status" value="1"/>
</dbReference>
<keyword evidence="6" id="KW-0418">Kinase</keyword>
<comment type="function">
    <text evidence="9">Catalyzes the GTP-dependent phosphorylation of 5-hydroxy-L-lysine.</text>
</comment>
<keyword evidence="14" id="KW-1185">Reference proteome</keyword>
<comment type="caution">
    <text evidence="10">Lacks conserved residue(s) required for the propagation of feature annotation.</text>
</comment>
<dbReference type="Pfam" id="PF01400">
    <property type="entry name" value="Astacin"/>
    <property type="match status" value="1"/>
</dbReference>
<evidence type="ECO:0000256" key="2">
    <source>
        <dbReference type="ARBA" id="ARBA00006219"/>
    </source>
</evidence>
<dbReference type="AlphaFoldDB" id="A0A6P6XM61"/>
<dbReference type="RefSeq" id="XP_027194517.1">
    <property type="nucleotide sequence ID" value="XM_027338716.1"/>
</dbReference>
<feature type="transmembrane region" description="Helical" evidence="12">
    <location>
        <begin position="530"/>
        <end position="548"/>
    </location>
</feature>
<dbReference type="InParanoid" id="A0A6P6XM61"/>
<sequence length="647" mass="75383">MQMLVFHTIAILLVIVPTYSYRKVRRFHQQNNIFNGAVDTTFLSSDDFYRAQNMSFSETEPKASVIMPLNDPEMHYTYYEGDMMIQESDEKKVAMYTAKRWPYGRIPYVMENKFTDQERAAIARGMMILQERTCIRFVPKKQNDHDYVLIKRGPGCAAHVGKIGGQQWVILGQGCYGIETVTHELMHSVGFIHEQSRPDRDEHVEIVWNNIKSTAKRNFRKHETDYLADHGFPYDLMSVMHYRQYAFSKNRKPTILPKRPVPYLRCRDQNGHHRNHFRNYNNDQYGEQNDQTKPPLLCDQDIITLCKTFYDIHVERVKQLNSYDDRNFIVHISNGDKFVLKITNSHDSEQPGLLDGQNDMILFLSSQNFNVPCPIKNINGDYLARIQLPLNNNPTINSAKTFAIRLFVYVEGIILYNVSIDRQLLIDCGKYLAQINLALEKFDNKVIRTRKFFWSLANVPKLYDYLSYIKNPSHNELVSNCVKDFEQIILSSFDSMKQSYLHGDFNEQNIIVRKINNAYRIYGLIDFGDIFYGPLIFDIAIFIAYVMLLDTDFDSILDAPKFVLNGYCSLIPLDNHDIYKILICARARLSQSLTLGAYTHSFQPDNEYLLTTAKKGWTILERLCSFDDVQKQLIEHWMDGANTSTKQ</sequence>
<dbReference type="CDD" id="cd04280">
    <property type="entry name" value="ZnMc_astacin_like"/>
    <property type="match status" value="1"/>
</dbReference>
<evidence type="ECO:0000259" key="13">
    <source>
        <dbReference type="PROSITE" id="PS51864"/>
    </source>
</evidence>
<dbReference type="GO" id="GO:0006508">
    <property type="term" value="P:proteolysis"/>
    <property type="evidence" value="ECO:0007669"/>
    <property type="project" value="UniProtKB-KW"/>
</dbReference>
<dbReference type="InterPro" id="IPR001506">
    <property type="entry name" value="Peptidase_M12A"/>
</dbReference>
<name>A0A6P6XM61_DERPT</name>
<dbReference type="InterPro" id="IPR024079">
    <property type="entry name" value="MetalloPept_cat_dom_sf"/>
</dbReference>
<keyword evidence="10 11" id="KW-0482">Metalloprotease</keyword>
<feature type="binding site" evidence="10">
    <location>
        <position position="193"/>
    </location>
    <ligand>
        <name>Zn(2+)</name>
        <dbReference type="ChEBI" id="CHEBI:29105"/>
        <note>catalytic</note>
    </ligand>
</feature>
<evidence type="ECO:0000256" key="1">
    <source>
        <dbReference type="ARBA" id="ARBA00004496"/>
    </source>
</evidence>
<comment type="cofactor">
    <cofactor evidence="10 11">
        <name>Zn(2+)</name>
        <dbReference type="ChEBI" id="CHEBI:29105"/>
    </cofactor>
    <text evidence="10 11">Binds 1 zinc ion per subunit.</text>
</comment>
<dbReference type="Pfam" id="PF01636">
    <property type="entry name" value="APH"/>
    <property type="match status" value="1"/>
</dbReference>
<dbReference type="InterPro" id="IPR006026">
    <property type="entry name" value="Peptidase_Metallo"/>
</dbReference>
<dbReference type="Gene3D" id="3.40.390.10">
    <property type="entry name" value="Collagenase (Catalytic Domain)"/>
    <property type="match status" value="1"/>
</dbReference>
<evidence type="ECO:0000256" key="12">
    <source>
        <dbReference type="SAM" id="Phobius"/>
    </source>
</evidence>
<evidence type="ECO:0000256" key="7">
    <source>
        <dbReference type="ARBA" id="ARBA00025529"/>
    </source>
</evidence>
<keyword evidence="10 11" id="KW-0862">Zinc</keyword>
<feature type="chain" id="PRO_5028519430" description="Metalloendopeptidase" evidence="11">
    <location>
        <begin position="21"/>
        <end position="647"/>
    </location>
</feature>
<keyword evidence="12" id="KW-1133">Transmembrane helix</keyword>
<dbReference type="EC" id="3.4.24.-" evidence="11"/>
<dbReference type="InterPro" id="IPR034035">
    <property type="entry name" value="Astacin-like_dom"/>
</dbReference>
<dbReference type="Proteomes" id="UP000515146">
    <property type="component" value="Unplaced"/>
</dbReference>
<dbReference type="PRINTS" id="PR00480">
    <property type="entry name" value="ASTACIN"/>
</dbReference>
<protein>
    <recommendedName>
        <fullName evidence="11">Metalloendopeptidase</fullName>
        <ecNumber evidence="11">3.4.24.-</ecNumber>
    </recommendedName>
</protein>
<keyword evidence="10 11" id="KW-0645">Protease</keyword>
<evidence type="ECO:0000256" key="9">
    <source>
        <dbReference type="ARBA" id="ARBA00037368"/>
    </source>
</evidence>
<keyword evidence="11" id="KW-0732">Signal</keyword>
<reference evidence="15" key="1">
    <citation type="submission" date="2025-08" db="UniProtKB">
        <authorList>
            <consortium name="RefSeq"/>
        </authorList>
    </citation>
    <scope>IDENTIFICATION</scope>
    <source>
        <strain evidence="15">Airmid</strain>
    </source>
</reference>
<dbReference type="FunFam" id="3.90.1200.10:FF:000007">
    <property type="entry name" value="hydroxylysine kinase isoform X1"/>
    <property type="match status" value="1"/>
</dbReference>
<keyword evidence="10 11" id="KW-0479">Metal-binding</keyword>
<dbReference type="PANTHER" id="PTHR21064:SF1">
    <property type="entry name" value="HYDROXYLYSINE KINASE"/>
    <property type="match status" value="1"/>
</dbReference>
<dbReference type="PANTHER" id="PTHR21064">
    <property type="entry name" value="AMINOGLYCOSIDE PHOSPHOTRANSFERASE DOMAIN-CONTAINING PROTEIN-RELATED"/>
    <property type="match status" value="1"/>
</dbReference>
<feature type="signal peptide" evidence="11">
    <location>
        <begin position="1"/>
        <end position="20"/>
    </location>
</feature>
<feature type="active site" evidence="10">
    <location>
        <position position="184"/>
    </location>
</feature>
<dbReference type="OrthoDB" id="9973935at2759"/>
<dbReference type="FunCoup" id="A0A6P6XM61">
    <property type="interactions" value="117"/>
</dbReference>
<keyword evidence="12" id="KW-0472">Membrane</keyword>
<dbReference type="SUPFAM" id="SSF55486">
    <property type="entry name" value="Metalloproteases ('zincins'), catalytic domain"/>
    <property type="match status" value="1"/>
</dbReference>
<dbReference type="Gene3D" id="3.30.200.20">
    <property type="entry name" value="Phosphorylase Kinase, domain 1"/>
    <property type="match status" value="1"/>
</dbReference>
<evidence type="ECO:0000256" key="4">
    <source>
        <dbReference type="ARBA" id="ARBA00022490"/>
    </source>
</evidence>
<evidence type="ECO:0000256" key="11">
    <source>
        <dbReference type="RuleBase" id="RU361183"/>
    </source>
</evidence>
<feature type="binding site" evidence="10">
    <location>
        <position position="183"/>
    </location>
    <ligand>
        <name>Zn(2+)</name>
        <dbReference type="ChEBI" id="CHEBI:29105"/>
        <note>catalytic</note>
    </ligand>
</feature>
<comment type="similarity">
    <text evidence="2">Belongs to the aminoglycoside phosphotransferase family.</text>
</comment>
<dbReference type="Gene3D" id="3.90.1200.10">
    <property type="match status" value="1"/>
</dbReference>
<dbReference type="InterPro" id="IPR050249">
    <property type="entry name" value="Pseudomonas-type_ThrB"/>
</dbReference>
<dbReference type="InterPro" id="IPR002575">
    <property type="entry name" value="Aminoglycoside_PTrfase"/>
</dbReference>
<keyword evidence="5" id="KW-0808">Transferase</keyword>
<evidence type="ECO:0000256" key="8">
    <source>
        <dbReference type="ARBA" id="ARBA00036820"/>
    </source>
</evidence>
<evidence type="ECO:0000313" key="15">
    <source>
        <dbReference type="RefSeq" id="XP_027194517.1"/>
    </source>
</evidence>
<dbReference type="KEGG" id="dpte:113789212"/>
<comment type="function">
    <text evidence="7">Zinc metalloprotease. Provoques deadhesion of endothelial cells from cell cultures, and also degradation of fibronectin, fibrinogen and gelatin in vitro. Its role in the venom is not fully understood but it might act as a spreading factor that facilitates diffusion of other venom toxins. Alternatively, it might be involved in the proteolytic processing of other venom toxins or it might play a role in extra-oral digestion of prey.</text>
</comment>
<feature type="domain" description="Peptidase M12A" evidence="13">
    <location>
        <begin position="93"/>
        <end position="313"/>
    </location>
</feature>
<comment type="catalytic activity">
    <reaction evidence="8">
        <text>(5R)-5-hydroxy-L-lysine + GTP = (5R)-5-phosphooxy-L-lysine + GDP + H(+)</text>
        <dbReference type="Rhea" id="RHEA:19049"/>
        <dbReference type="ChEBI" id="CHEBI:15378"/>
        <dbReference type="ChEBI" id="CHEBI:37565"/>
        <dbReference type="ChEBI" id="CHEBI:57882"/>
        <dbReference type="ChEBI" id="CHEBI:58189"/>
        <dbReference type="ChEBI" id="CHEBI:58357"/>
        <dbReference type="EC" id="2.7.1.81"/>
    </reaction>
</comment>
<comment type="subunit">
    <text evidence="3">Monomer.</text>
</comment>
<dbReference type="GO" id="GO:0005737">
    <property type="term" value="C:cytoplasm"/>
    <property type="evidence" value="ECO:0007669"/>
    <property type="project" value="UniProtKB-SubCell"/>
</dbReference>
<dbReference type="SUPFAM" id="SSF56112">
    <property type="entry name" value="Protein kinase-like (PK-like)"/>
    <property type="match status" value="1"/>
</dbReference>
<dbReference type="SMART" id="SM00235">
    <property type="entry name" value="ZnMc"/>
    <property type="match status" value="1"/>
</dbReference>
<dbReference type="GO" id="GO:0004222">
    <property type="term" value="F:metalloendopeptidase activity"/>
    <property type="evidence" value="ECO:0007669"/>
    <property type="project" value="UniProtKB-UniRule"/>
</dbReference>
<keyword evidence="4" id="KW-0963">Cytoplasm</keyword>
<feature type="binding site" evidence="10">
    <location>
        <position position="187"/>
    </location>
    <ligand>
        <name>Zn(2+)</name>
        <dbReference type="ChEBI" id="CHEBI:29105"/>
        <note>catalytic</note>
    </ligand>
</feature>
<keyword evidence="10 11" id="KW-0378">Hydrolase</keyword>
<gene>
    <name evidence="15" type="primary">LOC113789212</name>
</gene>
<dbReference type="InterPro" id="IPR011009">
    <property type="entry name" value="Kinase-like_dom_sf"/>
</dbReference>
<evidence type="ECO:0000256" key="5">
    <source>
        <dbReference type="ARBA" id="ARBA00022679"/>
    </source>
</evidence>
<evidence type="ECO:0000256" key="6">
    <source>
        <dbReference type="ARBA" id="ARBA00022777"/>
    </source>
</evidence>
<organism evidence="14 15">
    <name type="scientific">Dermatophagoides pteronyssinus</name>
    <name type="common">European house dust mite</name>
    <dbReference type="NCBI Taxonomy" id="6956"/>
    <lineage>
        <taxon>Eukaryota</taxon>
        <taxon>Metazoa</taxon>
        <taxon>Ecdysozoa</taxon>
        <taxon>Arthropoda</taxon>
        <taxon>Chelicerata</taxon>
        <taxon>Arachnida</taxon>
        <taxon>Acari</taxon>
        <taxon>Acariformes</taxon>
        <taxon>Sarcoptiformes</taxon>
        <taxon>Astigmata</taxon>
        <taxon>Psoroptidia</taxon>
        <taxon>Analgoidea</taxon>
        <taxon>Pyroglyphidae</taxon>
        <taxon>Dermatophagoidinae</taxon>
        <taxon>Dermatophagoides</taxon>
    </lineage>
</organism>
<proteinExistence type="inferred from homology"/>
<evidence type="ECO:0000256" key="10">
    <source>
        <dbReference type="PROSITE-ProRule" id="PRU01211"/>
    </source>
</evidence>
<dbReference type="GO" id="GO:0008270">
    <property type="term" value="F:zinc ion binding"/>
    <property type="evidence" value="ECO:0007669"/>
    <property type="project" value="UniProtKB-UniRule"/>
</dbReference>